<feature type="region of interest" description="Disordered" evidence="1">
    <location>
        <begin position="113"/>
        <end position="137"/>
    </location>
</feature>
<accession>A0A9P5NJE4</accession>
<protein>
    <submittedName>
        <fullName evidence="2">Uncharacterized protein</fullName>
    </submittedName>
</protein>
<evidence type="ECO:0000256" key="1">
    <source>
        <dbReference type="SAM" id="MobiDB-lite"/>
    </source>
</evidence>
<gene>
    <name evidence="2" type="ORF">CPB84DRAFT_1368936</name>
</gene>
<proteinExistence type="predicted"/>
<dbReference type="Proteomes" id="UP000724874">
    <property type="component" value="Unassembled WGS sequence"/>
</dbReference>
<evidence type="ECO:0000313" key="2">
    <source>
        <dbReference type="EMBL" id="KAF8891951.1"/>
    </source>
</evidence>
<comment type="caution">
    <text evidence="2">The sequence shown here is derived from an EMBL/GenBank/DDBJ whole genome shotgun (WGS) entry which is preliminary data.</text>
</comment>
<dbReference type="OrthoDB" id="3027561at2759"/>
<keyword evidence="3" id="KW-1185">Reference proteome</keyword>
<dbReference type="AlphaFoldDB" id="A0A9P5NJE4"/>
<dbReference type="EMBL" id="JADNYJ010000070">
    <property type="protein sequence ID" value="KAF8891951.1"/>
    <property type="molecule type" value="Genomic_DNA"/>
</dbReference>
<sequence>MAVLQISDDDLQYLFGIAQMSTFGDPTEYDAYGVITEAFILHKQPRERYIIFPQLHLRWNPDITSDGRGSLPDFCLGKYYDSAPHIRLQGGVEVKRLYRSCLGFDSTSKPFARRKSEESSIRLHIPGRGPSQSSSQGWSASKWPCSLLADIVGPTSLPSSLAHSQRPSFRRAATSPIQVVTTPNLQNTSQKAC</sequence>
<evidence type="ECO:0000313" key="3">
    <source>
        <dbReference type="Proteomes" id="UP000724874"/>
    </source>
</evidence>
<name>A0A9P5NJE4_GYMJU</name>
<organism evidence="2 3">
    <name type="scientific">Gymnopilus junonius</name>
    <name type="common">Spectacular rustgill mushroom</name>
    <name type="synonym">Gymnopilus spectabilis subsp. junonius</name>
    <dbReference type="NCBI Taxonomy" id="109634"/>
    <lineage>
        <taxon>Eukaryota</taxon>
        <taxon>Fungi</taxon>
        <taxon>Dikarya</taxon>
        <taxon>Basidiomycota</taxon>
        <taxon>Agaricomycotina</taxon>
        <taxon>Agaricomycetes</taxon>
        <taxon>Agaricomycetidae</taxon>
        <taxon>Agaricales</taxon>
        <taxon>Agaricineae</taxon>
        <taxon>Hymenogastraceae</taxon>
        <taxon>Gymnopilus</taxon>
    </lineage>
</organism>
<reference evidence="2" key="1">
    <citation type="submission" date="2020-11" db="EMBL/GenBank/DDBJ databases">
        <authorList>
            <consortium name="DOE Joint Genome Institute"/>
            <person name="Ahrendt S."/>
            <person name="Riley R."/>
            <person name="Andreopoulos W."/>
            <person name="LaButti K."/>
            <person name="Pangilinan J."/>
            <person name="Ruiz-duenas F.J."/>
            <person name="Barrasa J.M."/>
            <person name="Sanchez-Garcia M."/>
            <person name="Camarero S."/>
            <person name="Miyauchi S."/>
            <person name="Serrano A."/>
            <person name="Linde D."/>
            <person name="Babiker R."/>
            <person name="Drula E."/>
            <person name="Ayuso-Fernandez I."/>
            <person name="Pacheco R."/>
            <person name="Padilla G."/>
            <person name="Ferreira P."/>
            <person name="Barriuso J."/>
            <person name="Kellner H."/>
            <person name="Castanera R."/>
            <person name="Alfaro M."/>
            <person name="Ramirez L."/>
            <person name="Pisabarro A.G."/>
            <person name="Kuo A."/>
            <person name="Tritt A."/>
            <person name="Lipzen A."/>
            <person name="He G."/>
            <person name="Yan M."/>
            <person name="Ng V."/>
            <person name="Cullen D."/>
            <person name="Martin F."/>
            <person name="Rosso M.-N."/>
            <person name="Henrissat B."/>
            <person name="Hibbett D."/>
            <person name="Martinez A.T."/>
            <person name="Grigoriev I.V."/>
        </authorList>
    </citation>
    <scope>NUCLEOTIDE SEQUENCE</scope>
    <source>
        <strain evidence="2">AH 44721</strain>
    </source>
</reference>